<evidence type="ECO:0000256" key="1">
    <source>
        <dbReference type="ARBA" id="ARBA00006068"/>
    </source>
</evidence>
<evidence type="ECO:0000313" key="5">
    <source>
        <dbReference type="Proteomes" id="UP000697472"/>
    </source>
</evidence>
<evidence type="ECO:0000313" key="4">
    <source>
        <dbReference type="EMBL" id="MBM7643461.1"/>
    </source>
</evidence>
<gene>
    <name evidence="4" type="ORF">JOC28_001771</name>
</gene>
<sequence length="389" mass="42042">MKLGKKILLMLGLIFLTTIVAAGVYVTDALNFSNSALSKTFKEYGDGETSTALQNTKPFSILLMGVDTGDSQRTDTWSGNSDSMILVTVNPETKTTTMTSLERDILVNITNDGETYEAKLNAAYAAGGAELAISTIEGVLDINIDYYMQINMQGLVDLVNAVGGITVTNSFDFPISISENEPEYTATVEPGTHLINGEQALVFARMRYDDPEGDYGRQKRQREVIQKVMAKLLNLNSVASYKKILEAVSANMQTNVALSTSTIPQLLGYSSSLKNITEYQLKGEDATLNGGSYQIATTDNLLEIQNNIKKQLGLTESTADTLKTTAVLYEDVYGSYSSDDTSSYDSTYSNGYDTTGGYTDSGTVTYDNQAGSATYGDTSDATAGYNQGY</sequence>
<dbReference type="InterPro" id="IPR050922">
    <property type="entry name" value="LytR/CpsA/Psr_CW_biosynth"/>
</dbReference>
<dbReference type="NCBIfam" id="TIGR00350">
    <property type="entry name" value="lytR_cpsA_psr"/>
    <property type="match status" value="1"/>
</dbReference>
<comment type="similarity">
    <text evidence="1">Belongs to the LytR/CpsA/Psr (LCP) family.</text>
</comment>
<accession>A0ABS2PUB0</accession>
<comment type="caution">
    <text evidence="4">The sequence shown here is derived from an EMBL/GenBank/DDBJ whole genome shotgun (WGS) entry which is preliminary data.</text>
</comment>
<feature type="region of interest" description="Disordered" evidence="2">
    <location>
        <begin position="370"/>
        <end position="389"/>
    </location>
</feature>
<dbReference type="Proteomes" id="UP000697472">
    <property type="component" value="Unassembled WGS sequence"/>
</dbReference>
<dbReference type="Gene3D" id="3.40.630.190">
    <property type="entry name" value="LCP protein"/>
    <property type="match status" value="1"/>
</dbReference>
<dbReference type="RefSeq" id="WP_205010313.1">
    <property type="nucleotide sequence ID" value="NZ_JAFBEH010000045.1"/>
</dbReference>
<proteinExistence type="inferred from homology"/>
<dbReference type="NCBIfam" id="NF047591">
    <property type="entry name" value="transregBrpAStrep"/>
    <property type="match status" value="1"/>
</dbReference>
<evidence type="ECO:0000256" key="2">
    <source>
        <dbReference type="SAM" id="MobiDB-lite"/>
    </source>
</evidence>
<keyword evidence="5" id="KW-1185">Reference proteome</keyword>
<dbReference type="PANTHER" id="PTHR33392:SF6">
    <property type="entry name" value="POLYISOPRENYL-TEICHOIC ACID--PEPTIDOGLYCAN TEICHOIC ACID TRANSFERASE TAGU"/>
    <property type="match status" value="1"/>
</dbReference>
<dbReference type="InterPro" id="IPR004474">
    <property type="entry name" value="LytR_CpsA_psr"/>
</dbReference>
<feature type="domain" description="Cell envelope-related transcriptional attenuator" evidence="3">
    <location>
        <begin position="80"/>
        <end position="232"/>
    </location>
</feature>
<dbReference type="Pfam" id="PF03816">
    <property type="entry name" value="LytR_cpsA_psr"/>
    <property type="match status" value="1"/>
</dbReference>
<name>A0ABS2PUB0_9STRE</name>
<reference evidence="4 5" key="1">
    <citation type="submission" date="2021-01" db="EMBL/GenBank/DDBJ databases">
        <title>Genomic Encyclopedia of Type Strains, Phase IV (KMG-IV): sequencing the most valuable type-strain genomes for metagenomic binning, comparative biology and taxonomic classification.</title>
        <authorList>
            <person name="Goeker M."/>
        </authorList>
    </citation>
    <scope>NUCLEOTIDE SEQUENCE [LARGE SCALE GENOMIC DNA]</scope>
    <source>
        <strain evidence="4 5">DSM 27382</strain>
    </source>
</reference>
<organism evidence="4 5">
    <name type="scientific">Streptococcus loxodontisalivarius</name>
    <dbReference type="NCBI Taxonomy" id="1349415"/>
    <lineage>
        <taxon>Bacteria</taxon>
        <taxon>Bacillati</taxon>
        <taxon>Bacillota</taxon>
        <taxon>Bacilli</taxon>
        <taxon>Lactobacillales</taxon>
        <taxon>Streptococcaceae</taxon>
        <taxon>Streptococcus</taxon>
    </lineage>
</organism>
<dbReference type="PANTHER" id="PTHR33392">
    <property type="entry name" value="POLYISOPRENYL-TEICHOIC ACID--PEPTIDOGLYCAN TEICHOIC ACID TRANSFERASE TAGU"/>
    <property type="match status" value="1"/>
</dbReference>
<evidence type="ECO:0000259" key="3">
    <source>
        <dbReference type="Pfam" id="PF03816"/>
    </source>
</evidence>
<protein>
    <submittedName>
        <fullName evidence="4">LCP family protein required for cell wall assembly</fullName>
    </submittedName>
</protein>
<dbReference type="EMBL" id="JAFBEH010000045">
    <property type="protein sequence ID" value="MBM7643461.1"/>
    <property type="molecule type" value="Genomic_DNA"/>
</dbReference>